<dbReference type="NCBIfam" id="TIGR00016">
    <property type="entry name" value="ackA"/>
    <property type="match status" value="1"/>
</dbReference>
<dbReference type="InterPro" id="IPR004372">
    <property type="entry name" value="Ac/propionate_kinase"/>
</dbReference>
<dbReference type="PROSITE" id="PS01076">
    <property type="entry name" value="ACETATE_KINASE_2"/>
    <property type="match status" value="1"/>
</dbReference>
<evidence type="ECO:0000256" key="4">
    <source>
        <dbReference type="ARBA" id="ARBA00022723"/>
    </source>
</evidence>
<comment type="cofactor">
    <cofactor evidence="9">
        <name>Mg(2+)</name>
        <dbReference type="ChEBI" id="CHEBI:18420"/>
    </cofactor>
    <cofactor evidence="9">
        <name>Mn(2+)</name>
        <dbReference type="ChEBI" id="CHEBI:29035"/>
    </cofactor>
    <text evidence="9">Mg(2+). Can also accept Mn(2+).</text>
</comment>
<comment type="catalytic activity">
    <reaction evidence="9">
        <text>acetate + ATP = acetyl phosphate + ADP</text>
        <dbReference type="Rhea" id="RHEA:11352"/>
        <dbReference type="ChEBI" id="CHEBI:22191"/>
        <dbReference type="ChEBI" id="CHEBI:30089"/>
        <dbReference type="ChEBI" id="CHEBI:30616"/>
        <dbReference type="ChEBI" id="CHEBI:456216"/>
        <dbReference type="EC" id="2.7.2.1"/>
    </reaction>
</comment>
<dbReference type="EMBL" id="BMYX01000003">
    <property type="protein sequence ID" value="GGY07635.1"/>
    <property type="molecule type" value="Genomic_DNA"/>
</dbReference>
<dbReference type="InterPro" id="IPR023865">
    <property type="entry name" value="Aliphatic_acid_kinase_CS"/>
</dbReference>
<dbReference type="PIRSF" id="PIRSF000722">
    <property type="entry name" value="Acetate_prop_kin"/>
    <property type="match status" value="1"/>
</dbReference>
<comment type="subcellular location">
    <subcellularLocation>
        <location evidence="9">Cytoplasm</location>
    </subcellularLocation>
</comment>
<feature type="active site" description="Proton donor/acceptor" evidence="9">
    <location>
        <position position="144"/>
    </location>
</feature>
<evidence type="ECO:0000256" key="5">
    <source>
        <dbReference type="ARBA" id="ARBA00022741"/>
    </source>
</evidence>
<evidence type="ECO:0000256" key="9">
    <source>
        <dbReference type="HAMAP-Rule" id="MF_00020"/>
    </source>
</evidence>
<keyword evidence="2 9" id="KW-0963">Cytoplasm</keyword>
<keyword evidence="8 9" id="KW-0460">Magnesium</keyword>
<dbReference type="PANTHER" id="PTHR21060:SF21">
    <property type="entry name" value="ACETATE KINASE"/>
    <property type="match status" value="1"/>
</dbReference>
<comment type="caution">
    <text evidence="9">Lacks conserved residue(s) required for the propagation of feature annotation.</text>
</comment>
<feature type="site" description="Transition state stabilizer" evidence="9">
    <location>
        <position position="233"/>
    </location>
</feature>
<feature type="binding site" evidence="9">
    <location>
        <begin position="200"/>
        <end position="204"/>
    </location>
    <ligand>
        <name>ATP</name>
        <dbReference type="ChEBI" id="CHEBI:30616"/>
    </ligand>
</feature>
<feature type="site" description="Transition state stabilizer" evidence="9">
    <location>
        <position position="175"/>
    </location>
</feature>
<dbReference type="AlphaFoldDB" id="A0A918U8I2"/>
<evidence type="ECO:0000256" key="2">
    <source>
        <dbReference type="ARBA" id="ARBA00022490"/>
    </source>
</evidence>
<evidence type="ECO:0000256" key="7">
    <source>
        <dbReference type="ARBA" id="ARBA00022840"/>
    </source>
</evidence>
<feature type="binding site" evidence="9">
    <location>
        <position position="371"/>
    </location>
    <ligand>
        <name>Mg(2+)</name>
        <dbReference type="ChEBI" id="CHEBI:18420"/>
    </ligand>
</feature>
<dbReference type="Pfam" id="PF00871">
    <property type="entry name" value="Acetate_kinase"/>
    <property type="match status" value="1"/>
</dbReference>
<feature type="binding site" evidence="9">
    <location>
        <position position="87"/>
    </location>
    <ligand>
        <name>substrate</name>
    </ligand>
</feature>
<sequence>MTRSLLAVNAGSATLKFRAYTPDGQQLLVRGMIDRFGETGSTLTLSDAKGARLTSRSLHETGKDAAVAAMINALADQDLQLCAVAHRVVHGGDRFARPQRVTDIVREQLEDYVALAPLHQPVSLGVIDAFTRLDDRLAQIACFDTAFHAGQPEVATRFGIARHWHDEGVRRYGFHGLSYASIARRLPDLGLEDGRVVVCHLGSGASACAIANGQSVASSMGFSAVEGLMMSTRPGSLDPEVVLYWMEHEGMGIREVRRELYKNSGLYGVSGLSADMRELLDNPAPEAREAVELFCYRTAREVGSLAVAMKGLDALIFTAGIGERSPEIRARILKQLSWLGFDLDHHANLSQARRLTTLPSPRHAYMLPTDEEGEMAREAGELLGADLL</sequence>
<keyword evidence="7 9" id="KW-0067">ATP-binding</keyword>
<dbReference type="EC" id="2.7.2.1" evidence="9"/>
<feature type="binding site" evidence="9">
    <location>
        <begin position="275"/>
        <end position="277"/>
    </location>
    <ligand>
        <name>ATP</name>
        <dbReference type="ChEBI" id="CHEBI:30616"/>
    </ligand>
</feature>
<protein>
    <recommendedName>
        <fullName evidence="9">Acetate kinase</fullName>
        <ecNumber evidence="9">2.7.2.1</ecNumber>
    </recommendedName>
    <alternativeName>
        <fullName evidence="9">Acetokinase</fullName>
    </alternativeName>
</protein>
<dbReference type="PANTHER" id="PTHR21060">
    <property type="entry name" value="ACETATE KINASE"/>
    <property type="match status" value="1"/>
</dbReference>
<comment type="similarity">
    <text evidence="1 9 10">Belongs to the acetokinase family.</text>
</comment>
<evidence type="ECO:0000256" key="10">
    <source>
        <dbReference type="RuleBase" id="RU003835"/>
    </source>
</evidence>
<reference evidence="11" key="1">
    <citation type="journal article" date="2014" name="Int. J. Syst. Evol. Microbiol.">
        <title>Complete genome sequence of Corynebacterium casei LMG S-19264T (=DSM 44701T), isolated from a smear-ripened cheese.</title>
        <authorList>
            <consortium name="US DOE Joint Genome Institute (JGI-PGF)"/>
            <person name="Walter F."/>
            <person name="Albersmeier A."/>
            <person name="Kalinowski J."/>
            <person name="Ruckert C."/>
        </authorList>
    </citation>
    <scope>NUCLEOTIDE SEQUENCE</scope>
    <source>
        <strain evidence="11">KCTC 32182</strain>
    </source>
</reference>
<dbReference type="InterPro" id="IPR043129">
    <property type="entry name" value="ATPase_NBD"/>
</dbReference>
<feature type="binding site" evidence="9">
    <location>
        <position position="9"/>
    </location>
    <ligand>
        <name>Mg(2+)</name>
        <dbReference type="ChEBI" id="CHEBI:18420"/>
    </ligand>
</feature>
<proteinExistence type="inferred from homology"/>
<keyword evidence="5 9" id="KW-0547">Nucleotide-binding</keyword>
<comment type="pathway">
    <text evidence="9">Metabolic intermediate biosynthesis; acetyl-CoA biosynthesis; acetyl-CoA from acetate: step 1/2.</text>
</comment>
<keyword evidence="6 9" id="KW-0418">Kinase</keyword>
<dbReference type="GO" id="GO:0005524">
    <property type="term" value="F:ATP binding"/>
    <property type="evidence" value="ECO:0007669"/>
    <property type="project" value="UniProtKB-KW"/>
</dbReference>
<comment type="caution">
    <text evidence="11">The sequence shown here is derived from an EMBL/GenBank/DDBJ whole genome shotgun (WGS) entry which is preliminary data.</text>
</comment>
<feature type="binding site" evidence="9">
    <location>
        <position position="16"/>
    </location>
    <ligand>
        <name>ATP</name>
        <dbReference type="ChEBI" id="CHEBI:30616"/>
    </ligand>
</feature>
<evidence type="ECO:0000256" key="3">
    <source>
        <dbReference type="ARBA" id="ARBA00022679"/>
    </source>
</evidence>
<dbReference type="SUPFAM" id="SSF53067">
    <property type="entry name" value="Actin-like ATPase domain"/>
    <property type="match status" value="2"/>
</dbReference>
<organism evidence="11 12">
    <name type="scientific">Paludibacterium paludis</name>
    <dbReference type="NCBI Taxonomy" id="1225769"/>
    <lineage>
        <taxon>Bacteria</taxon>
        <taxon>Pseudomonadati</taxon>
        <taxon>Pseudomonadota</taxon>
        <taxon>Betaproteobacteria</taxon>
        <taxon>Neisseriales</taxon>
        <taxon>Chromobacteriaceae</taxon>
        <taxon>Paludibacterium</taxon>
    </lineage>
</organism>
<dbReference type="GO" id="GO:0008776">
    <property type="term" value="F:acetate kinase activity"/>
    <property type="evidence" value="ECO:0007669"/>
    <property type="project" value="UniProtKB-UniRule"/>
</dbReference>
<evidence type="ECO:0000313" key="12">
    <source>
        <dbReference type="Proteomes" id="UP000645257"/>
    </source>
</evidence>
<comment type="subunit">
    <text evidence="9">Homodimer.</text>
</comment>
<accession>A0A918U8I2</accession>
<dbReference type="GO" id="GO:0000287">
    <property type="term" value="F:magnesium ion binding"/>
    <property type="evidence" value="ECO:0007669"/>
    <property type="project" value="UniProtKB-UniRule"/>
</dbReference>
<comment type="function">
    <text evidence="9">Catalyzes the formation of acetyl phosphate from acetate and ATP. Can also catalyze the reverse reaction.</text>
</comment>
<evidence type="ECO:0000256" key="8">
    <source>
        <dbReference type="ARBA" id="ARBA00022842"/>
    </source>
</evidence>
<evidence type="ECO:0000256" key="6">
    <source>
        <dbReference type="ARBA" id="ARBA00022777"/>
    </source>
</evidence>
<keyword evidence="12" id="KW-1185">Reference proteome</keyword>
<reference evidence="11" key="2">
    <citation type="submission" date="2020-09" db="EMBL/GenBank/DDBJ databases">
        <authorList>
            <person name="Sun Q."/>
            <person name="Kim S."/>
        </authorList>
    </citation>
    <scope>NUCLEOTIDE SEQUENCE</scope>
    <source>
        <strain evidence="11">KCTC 32182</strain>
    </source>
</reference>
<dbReference type="RefSeq" id="WP_189531393.1">
    <property type="nucleotide sequence ID" value="NZ_BMYX01000003.1"/>
</dbReference>
<evidence type="ECO:0000256" key="1">
    <source>
        <dbReference type="ARBA" id="ARBA00008748"/>
    </source>
</evidence>
<gene>
    <name evidence="9 11" type="primary">ackA</name>
    <name evidence="11" type="ORF">GCM10011289_07630</name>
</gene>
<dbReference type="Gene3D" id="3.30.420.40">
    <property type="match status" value="2"/>
</dbReference>
<dbReference type="Proteomes" id="UP000645257">
    <property type="component" value="Unassembled WGS sequence"/>
</dbReference>
<keyword evidence="3 9" id="KW-0808">Transferase</keyword>
<evidence type="ECO:0000313" key="11">
    <source>
        <dbReference type="EMBL" id="GGY07635.1"/>
    </source>
</evidence>
<name>A0A918U8I2_9NEIS</name>
<dbReference type="GO" id="GO:0005829">
    <property type="term" value="C:cytosol"/>
    <property type="evidence" value="ECO:0007669"/>
    <property type="project" value="TreeGrafter"/>
</dbReference>
<dbReference type="GO" id="GO:0006085">
    <property type="term" value="P:acetyl-CoA biosynthetic process"/>
    <property type="evidence" value="ECO:0007669"/>
    <property type="project" value="UniProtKB-UniRule"/>
</dbReference>
<dbReference type="HAMAP" id="MF_00020">
    <property type="entry name" value="Acetate_kinase"/>
    <property type="match status" value="1"/>
</dbReference>
<dbReference type="PRINTS" id="PR00471">
    <property type="entry name" value="ACETATEKNASE"/>
</dbReference>
<keyword evidence="4 9" id="KW-0479">Metal-binding</keyword>
<dbReference type="GO" id="GO:0006083">
    <property type="term" value="P:acetate metabolic process"/>
    <property type="evidence" value="ECO:0007669"/>
    <property type="project" value="TreeGrafter"/>
</dbReference>
<dbReference type="InterPro" id="IPR000890">
    <property type="entry name" value="Aliphatic_acid_kin_short-chain"/>
</dbReference>